<accession>A0A222AHM0</accession>
<geneLocation type="plastid" evidence="1"/>
<name>A0A222AHM0_9CRYP</name>
<gene>
    <name evidence="1" type="primary">orf146</name>
</gene>
<organism evidence="1">
    <name type="scientific">Storeatula sp. CCMP1868</name>
    <dbReference type="NCBI Taxonomy" id="195070"/>
    <lineage>
        <taxon>Eukaryota</taxon>
        <taxon>Cryptophyceae</taxon>
        <taxon>Pyrenomonadales</taxon>
        <taxon>Pyrenomonadaceae</taxon>
        <taxon>Storeatula</taxon>
    </lineage>
</organism>
<reference evidence="1" key="1">
    <citation type="journal article" date="2017" name="Genome Biol. Evol.">
        <title>Evolutionary Dynamics of Cryptophyte Plastid Genomes.</title>
        <authorList>
            <person name="Kim J.I."/>
            <person name="Moore C.E."/>
            <person name="Archibald J.M."/>
            <person name="Bhattacharya D."/>
            <person name="Yi G."/>
            <person name="Yoon H.S."/>
            <person name="Shin W."/>
        </authorList>
    </citation>
    <scope>NUCLEOTIDE SEQUENCE</scope>
    <source>
        <strain evidence="1">CCMP1868</strain>
    </source>
</reference>
<dbReference type="AlphaFoldDB" id="A0A222AHM0"/>
<dbReference type="EMBL" id="KY856940">
    <property type="protein sequence ID" value="ASO75863.1"/>
    <property type="molecule type" value="Genomic_DNA"/>
</dbReference>
<keyword evidence="1" id="KW-0934">Plastid</keyword>
<protein>
    <submittedName>
        <fullName evidence="1">Uncharacterized protein</fullName>
    </submittedName>
</protein>
<evidence type="ECO:0000313" key="1">
    <source>
        <dbReference type="EMBL" id="ASO75863.1"/>
    </source>
</evidence>
<proteinExistence type="predicted"/>
<sequence>MEFSKSYIIVSLDGLIGEGNFFSEEIFKNILHSKKTFYQYKEIKKSLIFDPHLVFYQSLTIQILYLLNFKKKFCSKNINRITSNYFKIFYKSVNRKIDFVTTPEQIIKDEPYLNSLALSNLYTINKLLK</sequence>